<keyword evidence="5" id="KW-1185">Reference proteome</keyword>
<feature type="signal peptide" evidence="3">
    <location>
        <begin position="1"/>
        <end position="22"/>
    </location>
</feature>
<feature type="coiled-coil region" evidence="2">
    <location>
        <begin position="198"/>
        <end position="229"/>
    </location>
</feature>
<dbReference type="EMBL" id="BMEC01000001">
    <property type="protein sequence ID" value="GGC20292.1"/>
    <property type="molecule type" value="Genomic_DNA"/>
</dbReference>
<evidence type="ECO:0000256" key="3">
    <source>
        <dbReference type="SAM" id="SignalP"/>
    </source>
</evidence>
<organism evidence="4 5">
    <name type="scientific">Marivirga lumbricoides</name>
    <dbReference type="NCBI Taxonomy" id="1046115"/>
    <lineage>
        <taxon>Bacteria</taxon>
        <taxon>Pseudomonadati</taxon>
        <taxon>Bacteroidota</taxon>
        <taxon>Cytophagia</taxon>
        <taxon>Cytophagales</taxon>
        <taxon>Marivirgaceae</taxon>
        <taxon>Marivirga</taxon>
    </lineage>
</organism>
<evidence type="ECO:0000313" key="5">
    <source>
        <dbReference type="Proteomes" id="UP000636010"/>
    </source>
</evidence>
<dbReference type="PANTHER" id="PTHR30203">
    <property type="entry name" value="OUTER MEMBRANE CATION EFFLUX PROTEIN"/>
    <property type="match status" value="1"/>
</dbReference>
<evidence type="ECO:0000256" key="2">
    <source>
        <dbReference type="SAM" id="Coils"/>
    </source>
</evidence>
<evidence type="ECO:0000313" key="4">
    <source>
        <dbReference type="EMBL" id="GGC20292.1"/>
    </source>
</evidence>
<dbReference type="InterPro" id="IPR003423">
    <property type="entry name" value="OMP_efflux"/>
</dbReference>
<dbReference type="SUPFAM" id="SSF56954">
    <property type="entry name" value="Outer membrane efflux proteins (OEP)"/>
    <property type="match status" value="1"/>
</dbReference>
<accession>A0ABQ1L735</accession>
<dbReference type="RefSeq" id="WP_188459918.1">
    <property type="nucleotide sequence ID" value="NZ_BAABHU010000001.1"/>
</dbReference>
<keyword evidence="3" id="KW-0732">Signal</keyword>
<dbReference type="PANTHER" id="PTHR30203:SF23">
    <property type="entry name" value="OUTER MEMBRANE EFFLUX PROTEIN"/>
    <property type="match status" value="1"/>
</dbReference>
<keyword evidence="2" id="KW-0175">Coiled coil</keyword>
<dbReference type="Gene3D" id="1.20.1600.10">
    <property type="entry name" value="Outer membrane efflux proteins (OEP)"/>
    <property type="match status" value="1"/>
</dbReference>
<evidence type="ECO:0000256" key="1">
    <source>
        <dbReference type="ARBA" id="ARBA00007613"/>
    </source>
</evidence>
<feature type="chain" id="PRO_5046696042" evidence="3">
    <location>
        <begin position="23"/>
        <end position="437"/>
    </location>
</feature>
<dbReference type="Pfam" id="PF02321">
    <property type="entry name" value="OEP"/>
    <property type="match status" value="1"/>
</dbReference>
<comment type="caution">
    <text evidence="4">The sequence shown here is derived from an EMBL/GenBank/DDBJ whole genome shotgun (WGS) entry which is preliminary data.</text>
</comment>
<reference evidence="5" key="1">
    <citation type="journal article" date="2019" name="Int. J. Syst. Evol. Microbiol.">
        <title>The Global Catalogue of Microorganisms (GCM) 10K type strain sequencing project: providing services to taxonomists for standard genome sequencing and annotation.</title>
        <authorList>
            <consortium name="The Broad Institute Genomics Platform"/>
            <consortium name="The Broad Institute Genome Sequencing Center for Infectious Disease"/>
            <person name="Wu L."/>
            <person name="Ma J."/>
        </authorList>
    </citation>
    <scope>NUCLEOTIDE SEQUENCE [LARGE SCALE GENOMIC DNA]</scope>
    <source>
        <strain evidence="5">CGMCC 1.10832</strain>
    </source>
</reference>
<dbReference type="Proteomes" id="UP000636010">
    <property type="component" value="Unassembled WGS sequence"/>
</dbReference>
<sequence>MNILKYSKFLLILYAFSFSVKAQDTLHLSRAQSEAIFIKENLLIIAEKLQIPQAEAMVLQAKLWPNPSIEIEEVNLWTSQSGTNNLSYFGEELPPFGKGSFGKNQQLGVSVEQLILTAGKRRKLIAMEKVGVEQAKQYFEEVIRGLKIEFRNQLTILQYLELSRKIYLNQINSITQLTNAYRSQMDQGNVSKGEYVRLKALELEIAQTINEHNKQINEAKKELKLLMNLPPSIQLTITEDDYLKDVQNFPPLFINDLISQAKENRPDYKLVELEQDYAQKKLGYEKAQRVPDLALSGAYDRGGNFMKDFVGFGLTMDLPFFNRNQGNITAAKIGVEQSEILKKHKDLSLENEVSLAHANLLNAVSFLNKIETNYETTLDELLSTYTKNFSNRNMSMLEYLDFFEAYLENKKIILEAGKEVNEAAEELNFTIGKDIIN</sequence>
<gene>
    <name evidence="4" type="ORF">GCM10011506_01770</name>
</gene>
<proteinExistence type="inferred from homology"/>
<dbReference type="InterPro" id="IPR010131">
    <property type="entry name" value="MdtP/NodT-like"/>
</dbReference>
<name>A0ABQ1L735_9BACT</name>
<protein>
    <submittedName>
        <fullName evidence="4">Cation transporter</fullName>
    </submittedName>
</protein>
<comment type="similarity">
    <text evidence="1">Belongs to the outer membrane factor (OMF) (TC 1.B.17) family.</text>
</comment>